<gene>
    <name evidence="9" type="ORF">XENORESO_001359</name>
</gene>
<feature type="domain" description="U-box" evidence="8">
    <location>
        <begin position="1"/>
        <end position="55"/>
    </location>
</feature>
<keyword evidence="4" id="KW-0732">Signal</keyword>
<dbReference type="PANTHER" id="PTHR11681">
    <property type="entry name" value="NEUROPHYSIN"/>
    <property type="match status" value="1"/>
</dbReference>
<evidence type="ECO:0000256" key="7">
    <source>
        <dbReference type="SAM" id="MobiDB-lite"/>
    </source>
</evidence>
<evidence type="ECO:0000256" key="4">
    <source>
        <dbReference type="ARBA" id="ARBA00022729"/>
    </source>
</evidence>
<dbReference type="PROSITE" id="PS00264">
    <property type="entry name" value="NEUROHYPOPHYS_HORM"/>
    <property type="match status" value="1"/>
</dbReference>
<feature type="region of interest" description="Disordered" evidence="7">
    <location>
        <begin position="1"/>
        <end position="24"/>
    </location>
</feature>
<feature type="non-terminal residue" evidence="9">
    <location>
        <position position="1"/>
    </location>
</feature>
<dbReference type="Pfam" id="PF04564">
    <property type="entry name" value="U-box"/>
    <property type="match status" value="1"/>
</dbReference>
<dbReference type="InterPro" id="IPR003613">
    <property type="entry name" value="Ubox_domain"/>
</dbReference>
<evidence type="ECO:0000256" key="2">
    <source>
        <dbReference type="ARBA" id="ARBA00022685"/>
    </source>
</evidence>
<dbReference type="Gene3D" id="2.60.9.10">
    <property type="entry name" value="Neurohypophysial hormone domain"/>
    <property type="match status" value="1"/>
</dbReference>
<evidence type="ECO:0000256" key="1">
    <source>
        <dbReference type="ARBA" id="ARBA00007369"/>
    </source>
</evidence>
<feature type="compositionally biased region" description="Polar residues" evidence="7">
    <location>
        <begin position="1"/>
        <end position="10"/>
    </location>
</feature>
<dbReference type="PRINTS" id="PR00831">
    <property type="entry name" value="NEUROPHYSIN"/>
</dbReference>
<evidence type="ECO:0000256" key="5">
    <source>
        <dbReference type="ARBA" id="ARBA00022815"/>
    </source>
</evidence>
<dbReference type="EMBL" id="JAHRIM010031258">
    <property type="protein sequence ID" value="MEQ2265045.1"/>
    <property type="molecule type" value="Genomic_DNA"/>
</dbReference>
<protein>
    <recommendedName>
        <fullName evidence="8">U-box domain-containing protein</fullName>
    </recommendedName>
</protein>
<keyword evidence="6" id="KW-1015">Disulfide bond</keyword>
<evidence type="ECO:0000313" key="10">
    <source>
        <dbReference type="Proteomes" id="UP001444071"/>
    </source>
</evidence>
<evidence type="ECO:0000256" key="6">
    <source>
        <dbReference type="ARBA" id="ARBA00023157"/>
    </source>
</evidence>
<proteinExistence type="inferred from homology"/>
<reference evidence="9 10" key="1">
    <citation type="submission" date="2021-06" db="EMBL/GenBank/DDBJ databases">
        <authorList>
            <person name="Palmer J.M."/>
        </authorList>
    </citation>
    <scope>NUCLEOTIDE SEQUENCE [LARGE SCALE GENOMIC DNA]</scope>
    <source>
        <strain evidence="9 10">XR_2019</strain>
        <tissue evidence="9">Muscle</tissue>
    </source>
</reference>
<organism evidence="9 10">
    <name type="scientific">Xenotaenia resolanae</name>
    <dbReference type="NCBI Taxonomy" id="208358"/>
    <lineage>
        <taxon>Eukaryota</taxon>
        <taxon>Metazoa</taxon>
        <taxon>Chordata</taxon>
        <taxon>Craniata</taxon>
        <taxon>Vertebrata</taxon>
        <taxon>Euteleostomi</taxon>
        <taxon>Actinopterygii</taxon>
        <taxon>Neopterygii</taxon>
        <taxon>Teleostei</taxon>
        <taxon>Neoteleostei</taxon>
        <taxon>Acanthomorphata</taxon>
        <taxon>Ovalentaria</taxon>
        <taxon>Atherinomorphae</taxon>
        <taxon>Cyprinodontiformes</taxon>
        <taxon>Goodeidae</taxon>
        <taxon>Xenotaenia</taxon>
    </lineage>
</organism>
<dbReference type="Pfam" id="PF00184">
    <property type="entry name" value="Hormone_5"/>
    <property type="match status" value="1"/>
</dbReference>
<accession>A0ABV0W681</accession>
<keyword evidence="10" id="KW-1185">Reference proteome</keyword>
<evidence type="ECO:0000259" key="8">
    <source>
        <dbReference type="Pfam" id="PF04564"/>
    </source>
</evidence>
<name>A0ABV0W681_9TELE</name>
<comment type="caution">
    <text evidence="9">The sequence shown here is derived from an EMBL/GenBank/DDBJ whole genome shotgun (WGS) entry which is preliminary data.</text>
</comment>
<dbReference type="Proteomes" id="UP001444071">
    <property type="component" value="Unassembled WGS sequence"/>
</dbReference>
<dbReference type="SUPFAM" id="SSF49606">
    <property type="entry name" value="Neurophysin II"/>
    <property type="match status" value="1"/>
</dbReference>
<sequence>GMSVDSSTLEEYQKREATWGRPPNDPFTGVPFTSTCQPLPNPQLKSRIDHFLLQKGMILAAVPMSSFSQPAWMRPSSLPCRAVPPLLQTCFTKEKVHLSRQCVKVQALRAHLQIWLMHASGANAHLRRPLEHTARARSLGVASARSEPAAMHHSLLPLCVLGLLALSSACYIQNCPRGGKRALPEGGIRQCMSCGPGDWGRCFGPSICCGEGLGCLLGSAASAHCEEENYLLTPCQAGGRPCGPEGGRCASSGLCCNSEGCMVDSDCLRETDASDPAQSSARSSPTDLLLRLLHVASRGQNDY</sequence>
<keyword evidence="3" id="KW-0372">Hormone</keyword>
<keyword evidence="2" id="KW-0165">Cleavage on pair of basic residues</keyword>
<dbReference type="PANTHER" id="PTHR11681:SF13">
    <property type="entry name" value="VASOPRESSIN-NEUROPHYSIN 2-COPEPTIN PRECURSOR"/>
    <property type="match status" value="1"/>
</dbReference>
<dbReference type="InterPro" id="IPR000981">
    <property type="entry name" value="Neurhyp_horm"/>
</dbReference>
<dbReference type="InterPro" id="IPR022423">
    <property type="entry name" value="Neurohypophysial_hormone_CS"/>
</dbReference>
<keyword evidence="5" id="KW-0027">Amidation</keyword>
<dbReference type="SMART" id="SM00003">
    <property type="entry name" value="NH"/>
    <property type="match status" value="1"/>
</dbReference>
<evidence type="ECO:0000256" key="3">
    <source>
        <dbReference type="ARBA" id="ARBA00022702"/>
    </source>
</evidence>
<dbReference type="SUPFAM" id="SSF57850">
    <property type="entry name" value="RING/U-box"/>
    <property type="match status" value="1"/>
</dbReference>
<comment type="similarity">
    <text evidence="1">Belongs to the vasopressin/oxytocin family.</text>
</comment>
<dbReference type="Pfam" id="PF00220">
    <property type="entry name" value="Hormone_4"/>
    <property type="match status" value="1"/>
</dbReference>
<dbReference type="InterPro" id="IPR036387">
    <property type="entry name" value="Neurhyp_horm_dom_sf"/>
</dbReference>
<evidence type="ECO:0000313" key="9">
    <source>
        <dbReference type="EMBL" id="MEQ2265045.1"/>
    </source>
</evidence>